<dbReference type="PANTHER" id="PTHR43065">
    <property type="entry name" value="SENSOR HISTIDINE KINASE"/>
    <property type="match status" value="1"/>
</dbReference>
<dbReference type="SMART" id="SM00388">
    <property type="entry name" value="HisKA"/>
    <property type="match status" value="1"/>
</dbReference>
<dbReference type="InterPro" id="IPR005467">
    <property type="entry name" value="His_kinase_dom"/>
</dbReference>
<dbReference type="SMART" id="SM00091">
    <property type="entry name" value="PAS"/>
    <property type="match status" value="3"/>
</dbReference>
<dbReference type="PROSITE" id="PS50109">
    <property type="entry name" value="HIS_KIN"/>
    <property type="match status" value="1"/>
</dbReference>
<dbReference type="InterPro" id="IPR011006">
    <property type="entry name" value="CheY-like_superfamily"/>
</dbReference>
<comment type="catalytic activity">
    <reaction evidence="1">
        <text>ATP + protein L-histidine = ADP + protein N-phospho-L-histidine.</text>
        <dbReference type="EC" id="2.7.13.3"/>
    </reaction>
</comment>
<dbReference type="InterPro" id="IPR003661">
    <property type="entry name" value="HisK_dim/P_dom"/>
</dbReference>
<organism evidence="8 9">
    <name type="scientific">Tistlia consotensis USBA 355</name>
    <dbReference type="NCBI Taxonomy" id="560819"/>
    <lineage>
        <taxon>Bacteria</taxon>
        <taxon>Pseudomonadati</taxon>
        <taxon>Pseudomonadota</taxon>
        <taxon>Alphaproteobacteria</taxon>
        <taxon>Rhodospirillales</taxon>
        <taxon>Rhodovibrionaceae</taxon>
        <taxon>Tistlia</taxon>
    </lineage>
</organism>
<evidence type="ECO:0000256" key="1">
    <source>
        <dbReference type="ARBA" id="ARBA00000085"/>
    </source>
</evidence>
<dbReference type="Pfam" id="PF00512">
    <property type="entry name" value="HisKA"/>
    <property type="match status" value="1"/>
</dbReference>
<keyword evidence="8" id="KW-0808">Transferase</keyword>
<feature type="domain" description="PAC" evidence="7">
    <location>
        <begin position="351"/>
        <end position="405"/>
    </location>
</feature>
<dbReference type="Pfam" id="PF02518">
    <property type="entry name" value="HATPase_c"/>
    <property type="match status" value="1"/>
</dbReference>
<dbReference type="InterPro" id="IPR036097">
    <property type="entry name" value="HisK_dim/P_sf"/>
</dbReference>
<dbReference type="AlphaFoldDB" id="A0A1Y6BII3"/>
<dbReference type="SUPFAM" id="SSF55785">
    <property type="entry name" value="PYP-like sensor domain (PAS domain)"/>
    <property type="match status" value="2"/>
</dbReference>
<dbReference type="Gene3D" id="3.30.565.10">
    <property type="entry name" value="Histidine kinase-like ATPase, C-terminal domain"/>
    <property type="match status" value="1"/>
</dbReference>
<feature type="domain" description="Histidine kinase" evidence="5">
    <location>
        <begin position="545"/>
        <end position="770"/>
    </location>
</feature>
<dbReference type="Gene3D" id="1.10.287.130">
    <property type="match status" value="1"/>
</dbReference>
<keyword evidence="3 4" id="KW-0597">Phosphoprotein</keyword>
<keyword evidence="8" id="KW-0418">Kinase</keyword>
<dbReference type="Gene3D" id="3.40.50.2300">
    <property type="match status" value="1"/>
</dbReference>
<dbReference type="PANTHER" id="PTHR43065:SF42">
    <property type="entry name" value="TWO-COMPONENT SENSOR PPRA"/>
    <property type="match status" value="1"/>
</dbReference>
<dbReference type="EMBL" id="FWZX01000005">
    <property type="protein sequence ID" value="SMF13109.1"/>
    <property type="molecule type" value="Genomic_DNA"/>
</dbReference>
<dbReference type="GO" id="GO:0000155">
    <property type="term" value="F:phosphorelay sensor kinase activity"/>
    <property type="evidence" value="ECO:0007669"/>
    <property type="project" value="InterPro"/>
</dbReference>
<dbReference type="Pfam" id="PF00072">
    <property type="entry name" value="Response_reg"/>
    <property type="match status" value="1"/>
</dbReference>
<dbReference type="SUPFAM" id="SSF47384">
    <property type="entry name" value="Homodimeric domain of signal transducing histidine kinase"/>
    <property type="match status" value="1"/>
</dbReference>
<dbReference type="InterPro" id="IPR000014">
    <property type="entry name" value="PAS"/>
</dbReference>
<dbReference type="CDD" id="cd00156">
    <property type="entry name" value="REC"/>
    <property type="match status" value="1"/>
</dbReference>
<dbReference type="InterPro" id="IPR013656">
    <property type="entry name" value="PAS_4"/>
</dbReference>
<dbReference type="Pfam" id="PF12860">
    <property type="entry name" value="PAS_7"/>
    <property type="match status" value="2"/>
</dbReference>
<reference evidence="8 9" key="1">
    <citation type="submission" date="2017-04" db="EMBL/GenBank/DDBJ databases">
        <authorList>
            <person name="Afonso C.L."/>
            <person name="Miller P.J."/>
            <person name="Scott M.A."/>
            <person name="Spackman E."/>
            <person name="Goraichik I."/>
            <person name="Dimitrov K.M."/>
            <person name="Suarez D.L."/>
            <person name="Swayne D.E."/>
        </authorList>
    </citation>
    <scope>NUCLEOTIDE SEQUENCE [LARGE SCALE GENOMIC DNA]</scope>
    <source>
        <strain evidence="8 9">USBA 355</strain>
    </source>
</reference>
<evidence type="ECO:0000313" key="8">
    <source>
        <dbReference type="EMBL" id="SMF13109.1"/>
    </source>
</evidence>
<dbReference type="CDD" id="cd00082">
    <property type="entry name" value="HisKA"/>
    <property type="match status" value="1"/>
</dbReference>
<evidence type="ECO:0000259" key="6">
    <source>
        <dbReference type="PROSITE" id="PS50110"/>
    </source>
</evidence>
<evidence type="ECO:0000313" key="9">
    <source>
        <dbReference type="Proteomes" id="UP000192917"/>
    </source>
</evidence>
<dbReference type="InterPro" id="IPR001789">
    <property type="entry name" value="Sig_transdc_resp-reg_receiver"/>
</dbReference>
<keyword evidence="9" id="KW-1185">Reference proteome</keyword>
<evidence type="ECO:0000256" key="3">
    <source>
        <dbReference type="ARBA" id="ARBA00022553"/>
    </source>
</evidence>
<accession>A0A1Y6BII3</accession>
<dbReference type="SMART" id="SM00448">
    <property type="entry name" value="REC"/>
    <property type="match status" value="1"/>
</dbReference>
<evidence type="ECO:0000259" key="7">
    <source>
        <dbReference type="PROSITE" id="PS50113"/>
    </source>
</evidence>
<gene>
    <name evidence="8" type="ORF">SAMN05428998_105134</name>
</gene>
<dbReference type="InterPro" id="IPR003594">
    <property type="entry name" value="HATPase_dom"/>
</dbReference>
<dbReference type="SUPFAM" id="SSF55874">
    <property type="entry name" value="ATPase domain of HSP90 chaperone/DNA topoisomerase II/histidine kinase"/>
    <property type="match status" value="1"/>
</dbReference>
<dbReference type="SMART" id="SM00387">
    <property type="entry name" value="HATPase_c"/>
    <property type="match status" value="1"/>
</dbReference>
<dbReference type="InterPro" id="IPR036890">
    <property type="entry name" value="HATPase_C_sf"/>
</dbReference>
<dbReference type="InterPro" id="IPR035965">
    <property type="entry name" value="PAS-like_dom_sf"/>
</dbReference>
<dbReference type="EC" id="2.7.13.3" evidence="2"/>
<feature type="domain" description="Response regulatory" evidence="6">
    <location>
        <begin position="792"/>
        <end position="908"/>
    </location>
</feature>
<dbReference type="PRINTS" id="PR00344">
    <property type="entry name" value="BCTRLSENSOR"/>
</dbReference>
<dbReference type="RefSeq" id="WP_159460153.1">
    <property type="nucleotide sequence ID" value="NZ_FWZX01000005.1"/>
</dbReference>
<feature type="modified residue" description="4-aspartylphosphate" evidence="4">
    <location>
        <position position="843"/>
    </location>
</feature>
<protein>
    <recommendedName>
        <fullName evidence="2">histidine kinase</fullName>
        <ecNumber evidence="2">2.7.13.3</ecNumber>
    </recommendedName>
</protein>
<dbReference type="Proteomes" id="UP000192917">
    <property type="component" value="Unassembled WGS sequence"/>
</dbReference>
<sequence length="914" mass="99896">MHDLIQPDRSDTARIDLAVLDALPAGIAVLSAGGDIVCVNEAWRSRIGGAGRAGLYEGPGASYLSICDAAAAGGDQVLTAIAAGLRAVLAGAAPEFRLEYPDHLGEEQRWFLCTARPLRQGGLVIEHLPISDLKQMEQRVQRERQVAASAHEALCEAVETMSEGFALYDADDRLLFCNEHYDAFYRPVSQLVRSGTAFRDLTRAAAEAGLFPDAIGREDQWVDDTIRCLTAANGEMELRLAGNRWIRMRTRRTVKESLVCIVTDISELKRREASLQASEARFRHFAEAGSERFWEMDEELRFSYYSVPKGDDSGVLGDRLLGRTLWEVVTAEGTANEYWRRHCDELEAHLPFRDFRFSKSMPSGQISHYRTGGVPVFDDDGRFGGYRGVMADETEEVEARLRAERAEALLRAAVESVPYGFVIHDRDDRLVLCNSKYQELYRLSDEAIRTGVSFETAVREGLAEGRYLEALGREEEWLAERLEKHRHPTGAWEQRQGSAWILVEETPLPDGGTVGMRTDITEVKRNAERAIQSERLQALGTLAGGIAHDFNNLLAAMIGYTELLADEPDLGEEARDCVEQVLSAGQKAKDLVKQILRFSRFTDDGAAELCCLATVAGEVVSMLRPTIHPDIRLEVDVRSRCADVLAIPAHLSQIVMNLTVNAVQAIGRRKGRVEVRVDEVEVDEVFAAAHPPLAGGPCVRLVVRDDGPGMDEALLKRIFEPFFTTKQVGEGTGMGLSVVHGIVGKYDGMVTAYSEPGVGSEFHVYLPRATDAAGERRAVASTAAATAGGAGNALLVDDDPAVRGATAGLLSRLGYCIVEFSDAASALEGFREHPDDFALVVTDQVMPGMSGQELAMAIRETRPALPLLLCTGYGHGLDETRLAELGHTALLVKPFTLRELGATLDGLVGAARSC</sequence>
<name>A0A1Y6BII3_9PROT</name>
<dbReference type="InterPro" id="IPR004358">
    <property type="entry name" value="Sig_transdc_His_kin-like_C"/>
</dbReference>
<evidence type="ECO:0000256" key="4">
    <source>
        <dbReference type="PROSITE-ProRule" id="PRU00169"/>
    </source>
</evidence>
<evidence type="ECO:0000256" key="2">
    <source>
        <dbReference type="ARBA" id="ARBA00012438"/>
    </source>
</evidence>
<dbReference type="PROSITE" id="PS50113">
    <property type="entry name" value="PAC"/>
    <property type="match status" value="1"/>
</dbReference>
<evidence type="ECO:0000259" key="5">
    <source>
        <dbReference type="PROSITE" id="PS50109"/>
    </source>
</evidence>
<dbReference type="Pfam" id="PF08448">
    <property type="entry name" value="PAS_4"/>
    <property type="match status" value="1"/>
</dbReference>
<dbReference type="InterPro" id="IPR000700">
    <property type="entry name" value="PAS-assoc_C"/>
</dbReference>
<dbReference type="STRING" id="560819.SAMN05428998_105134"/>
<dbReference type="Gene3D" id="3.30.450.20">
    <property type="entry name" value="PAS domain"/>
    <property type="match status" value="4"/>
</dbReference>
<dbReference type="SUPFAM" id="SSF52172">
    <property type="entry name" value="CheY-like"/>
    <property type="match status" value="1"/>
</dbReference>
<dbReference type="PROSITE" id="PS50110">
    <property type="entry name" value="RESPONSE_REGULATORY"/>
    <property type="match status" value="1"/>
</dbReference>
<proteinExistence type="predicted"/>